<protein>
    <submittedName>
        <fullName evidence="1">Uncharacterized protein</fullName>
    </submittedName>
</protein>
<sequence length="71" mass="8046">MLNLDRFQPPAEPLTVAHCEWCGREIYAGDEVFRIDDGGGFVHGETDCAKDYAAERVYDRYGYISAQLDVE</sequence>
<dbReference type="EMBL" id="WHNZ01000004">
    <property type="protein sequence ID" value="NOU98444.1"/>
    <property type="molecule type" value="Genomic_DNA"/>
</dbReference>
<dbReference type="Proteomes" id="UP000618579">
    <property type="component" value="Unassembled WGS sequence"/>
</dbReference>
<keyword evidence="2" id="KW-1185">Reference proteome</keyword>
<proteinExistence type="predicted"/>
<accession>A0ABX1ZHC7</accession>
<evidence type="ECO:0000313" key="2">
    <source>
        <dbReference type="Proteomes" id="UP000618579"/>
    </source>
</evidence>
<gene>
    <name evidence="1" type="ORF">GC097_00185</name>
</gene>
<reference evidence="1 2" key="1">
    <citation type="submission" date="2019-10" db="EMBL/GenBank/DDBJ databases">
        <title>Description of Paenibacillus pedi sp. nov.</title>
        <authorList>
            <person name="Carlier A."/>
            <person name="Qi S."/>
        </authorList>
    </citation>
    <scope>NUCLEOTIDE SEQUENCE [LARGE SCALE GENOMIC DNA]</scope>
    <source>
        <strain evidence="1 2">LMG 31457</strain>
    </source>
</reference>
<name>A0ABX1ZHC7_9BACL</name>
<comment type="caution">
    <text evidence="1">The sequence shown here is derived from an EMBL/GenBank/DDBJ whole genome shotgun (WGS) entry which is preliminary data.</text>
</comment>
<evidence type="ECO:0000313" key="1">
    <source>
        <dbReference type="EMBL" id="NOU98444.1"/>
    </source>
</evidence>
<organism evidence="1 2">
    <name type="scientific">Paenibacillus planticolens</name>
    <dbReference type="NCBI Taxonomy" id="2654976"/>
    <lineage>
        <taxon>Bacteria</taxon>
        <taxon>Bacillati</taxon>
        <taxon>Bacillota</taxon>
        <taxon>Bacilli</taxon>
        <taxon>Bacillales</taxon>
        <taxon>Paenibacillaceae</taxon>
        <taxon>Paenibacillus</taxon>
    </lineage>
</organism>